<sequence>MCPRPDDSSVLLFPRPKLAHVRHLSLSESLAFPFLPPPPPIFPFFLPGCQEEAVSRLPLAVQMISFNETQATKHVQILKTQTR</sequence>
<keyword evidence="2" id="KW-1185">Reference proteome</keyword>
<dbReference type="Proteomes" id="UP001054945">
    <property type="component" value="Unassembled WGS sequence"/>
</dbReference>
<dbReference type="EMBL" id="BPLR01010113">
    <property type="protein sequence ID" value="GIY36974.1"/>
    <property type="molecule type" value="Genomic_DNA"/>
</dbReference>
<protein>
    <submittedName>
        <fullName evidence="1">Uncharacterized protein</fullName>
    </submittedName>
</protein>
<gene>
    <name evidence="1" type="ORF">CEXT_793281</name>
</gene>
<accession>A0AAV4SUL7</accession>
<organism evidence="1 2">
    <name type="scientific">Caerostris extrusa</name>
    <name type="common">Bark spider</name>
    <name type="synonym">Caerostris bankana</name>
    <dbReference type="NCBI Taxonomy" id="172846"/>
    <lineage>
        <taxon>Eukaryota</taxon>
        <taxon>Metazoa</taxon>
        <taxon>Ecdysozoa</taxon>
        <taxon>Arthropoda</taxon>
        <taxon>Chelicerata</taxon>
        <taxon>Arachnida</taxon>
        <taxon>Araneae</taxon>
        <taxon>Araneomorphae</taxon>
        <taxon>Entelegynae</taxon>
        <taxon>Araneoidea</taxon>
        <taxon>Araneidae</taxon>
        <taxon>Caerostris</taxon>
    </lineage>
</organism>
<proteinExistence type="predicted"/>
<dbReference type="AlphaFoldDB" id="A0AAV4SUL7"/>
<name>A0AAV4SUL7_CAEEX</name>
<reference evidence="1 2" key="1">
    <citation type="submission" date="2021-06" db="EMBL/GenBank/DDBJ databases">
        <title>Caerostris extrusa draft genome.</title>
        <authorList>
            <person name="Kono N."/>
            <person name="Arakawa K."/>
        </authorList>
    </citation>
    <scope>NUCLEOTIDE SEQUENCE [LARGE SCALE GENOMIC DNA]</scope>
</reference>
<evidence type="ECO:0000313" key="2">
    <source>
        <dbReference type="Proteomes" id="UP001054945"/>
    </source>
</evidence>
<comment type="caution">
    <text evidence="1">The sequence shown here is derived from an EMBL/GenBank/DDBJ whole genome shotgun (WGS) entry which is preliminary data.</text>
</comment>
<evidence type="ECO:0000313" key="1">
    <source>
        <dbReference type="EMBL" id="GIY36974.1"/>
    </source>
</evidence>